<sequence length="98" mass="11184">MSTALQQLQQHFNPLEVLNKYTSRIFYQIKRTVRKIIVGITLFALYEPVRFCTICGRTVIGGERFSVAKLLGFLAMSLICDGFSSQQNHTVQNSRVNK</sequence>
<reference evidence="1 2" key="1">
    <citation type="submission" date="2013-11" db="EMBL/GenBank/DDBJ databases">
        <title>Opisthorchis viverrini - life in the bile duct.</title>
        <authorList>
            <person name="Young N.D."/>
            <person name="Nagarajan N."/>
            <person name="Lin S.J."/>
            <person name="Korhonen P.K."/>
            <person name="Jex A.R."/>
            <person name="Hall R.S."/>
            <person name="Safavi-Hemami H."/>
            <person name="Kaewkong W."/>
            <person name="Bertrand D."/>
            <person name="Gao S."/>
            <person name="Seet Q."/>
            <person name="Wongkham S."/>
            <person name="Teh B.T."/>
            <person name="Wongkham C."/>
            <person name="Intapan P.M."/>
            <person name="Maleewong W."/>
            <person name="Yang X."/>
            <person name="Hu M."/>
            <person name="Wang Z."/>
            <person name="Hofmann A."/>
            <person name="Sternberg P.W."/>
            <person name="Tan P."/>
            <person name="Wang J."/>
            <person name="Gasser R.B."/>
        </authorList>
    </citation>
    <scope>NUCLEOTIDE SEQUENCE [LARGE SCALE GENOMIC DNA]</scope>
</reference>
<dbReference type="CTD" id="20328188"/>
<name>A0A075ADW8_OPIVI</name>
<evidence type="ECO:0000313" key="1">
    <source>
        <dbReference type="EMBL" id="KER26339.1"/>
    </source>
</evidence>
<gene>
    <name evidence="1" type="ORF">T265_14022</name>
</gene>
<organism evidence="1 2">
    <name type="scientific">Opisthorchis viverrini</name>
    <name type="common">Southeast Asian liver fluke</name>
    <dbReference type="NCBI Taxonomy" id="6198"/>
    <lineage>
        <taxon>Eukaryota</taxon>
        <taxon>Metazoa</taxon>
        <taxon>Spiralia</taxon>
        <taxon>Lophotrochozoa</taxon>
        <taxon>Platyhelminthes</taxon>
        <taxon>Trematoda</taxon>
        <taxon>Digenea</taxon>
        <taxon>Opisthorchiida</taxon>
        <taxon>Opisthorchiata</taxon>
        <taxon>Opisthorchiidae</taxon>
        <taxon>Opisthorchis</taxon>
    </lineage>
</organism>
<evidence type="ECO:0000313" key="2">
    <source>
        <dbReference type="Proteomes" id="UP000054324"/>
    </source>
</evidence>
<proteinExistence type="predicted"/>
<feature type="non-terminal residue" evidence="1">
    <location>
        <position position="98"/>
    </location>
</feature>
<dbReference type="RefSeq" id="XP_009169925.1">
    <property type="nucleotide sequence ID" value="XM_009171661.1"/>
</dbReference>
<accession>A0A075ADW8</accession>
<dbReference type="GeneID" id="20328188"/>
<dbReference type="EMBL" id="KL596750">
    <property type="protein sequence ID" value="KER26339.1"/>
    <property type="molecule type" value="Genomic_DNA"/>
</dbReference>
<dbReference type="Proteomes" id="UP000054324">
    <property type="component" value="Unassembled WGS sequence"/>
</dbReference>
<dbReference type="KEGG" id="ovi:T265_14022"/>
<protein>
    <submittedName>
        <fullName evidence="1">Uncharacterized protein</fullName>
    </submittedName>
</protein>
<dbReference type="AlphaFoldDB" id="A0A075ADW8"/>
<keyword evidence="2" id="KW-1185">Reference proteome</keyword>